<reference evidence="1 2" key="1">
    <citation type="journal article" date="2014" name="Genome Announc.">
        <title>Draft genome sequences of eight enterohepatic helicobacter species isolated from both laboratory and wild rodents.</title>
        <authorList>
            <person name="Sheh A."/>
            <person name="Shen Z."/>
            <person name="Fox J.G."/>
        </authorList>
    </citation>
    <scope>NUCLEOTIDE SEQUENCE [LARGE SCALE GENOMIC DNA]</scope>
    <source>
        <strain evidence="1 2">ATCC 49320</strain>
    </source>
</reference>
<comment type="caution">
    <text evidence="1">The sequence shown here is derived from an EMBL/GenBank/DDBJ whole genome shotgun (WGS) entry which is preliminary data.</text>
</comment>
<dbReference type="AlphaFoldDB" id="A0A4U8UAT6"/>
<sequence>MQFHAKILFHHLYLRIGMLHSRIIQKVALCLVIFVTHLAVAKEHIMSPLPVPEQEIVDIEIKKCSKSCLNKLYESEQFFSFASHYRSTKDKALNERYKAVVEELGINAVIPLFDSSHGIRVALMIPQKNVGRYSVTSADAILAYLIAHGDNFSFKVLDTQNEEIKNLVAGYNKIHEEEFDLIVGILTPKGLENLLQNVNITTPLFIPTINEKQAMKFAPNKNVYFGGIDYESQVNMMVTLAEQKKNAIISFNDDGMIGKMIGAIVQSRAGNVRQEIIDSKKSTNFAPIIAKYHQGLKNSMVMLNTSVIKSGLIIPQMGNAKAMPSVFLSTQINYNPSLLTLMPKEDAKKLFVVSAISPIHTRLLLFNEILSADLQYDWVNYATALSLDIFLTQGSKANQRFFSESLQGNQVIYHNRFYGVKDSHFIPVKLK</sequence>
<dbReference type="Gene3D" id="3.40.50.2300">
    <property type="match status" value="2"/>
</dbReference>
<evidence type="ECO:0000313" key="1">
    <source>
        <dbReference type="EMBL" id="TLE09795.1"/>
    </source>
</evidence>
<dbReference type="EMBL" id="JRPJ02000025">
    <property type="protein sequence ID" value="TLE09795.1"/>
    <property type="molecule type" value="Genomic_DNA"/>
</dbReference>
<organism evidence="1 2">
    <name type="scientific">Helicobacter bilis</name>
    <dbReference type="NCBI Taxonomy" id="37372"/>
    <lineage>
        <taxon>Bacteria</taxon>
        <taxon>Pseudomonadati</taxon>
        <taxon>Campylobacterota</taxon>
        <taxon>Epsilonproteobacteria</taxon>
        <taxon>Campylobacterales</taxon>
        <taxon>Helicobacteraceae</taxon>
        <taxon>Helicobacter</taxon>
    </lineage>
</organism>
<protein>
    <submittedName>
        <fullName evidence="1">Uncharacterized protein</fullName>
    </submittedName>
</protein>
<proteinExistence type="predicted"/>
<dbReference type="Proteomes" id="UP000029857">
    <property type="component" value="Unassembled WGS sequence"/>
</dbReference>
<dbReference type="InterPro" id="IPR028082">
    <property type="entry name" value="Peripla_BP_I"/>
</dbReference>
<name>A0A4U8UAT6_9HELI</name>
<evidence type="ECO:0000313" key="2">
    <source>
        <dbReference type="Proteomes" id="UP000029857"/>
    </source>
</evidence>
<gene>
    <name evidence="1" type="ORF">LS79_007310</name>
</gene>
<dbReference type="SUPFAM" id="SSF53822">
    <property type="entry name" value="Periplasmic binding protein-like I"/>
    <property type="match status" value="1"/>
</dbReference>
<accession>A0A4U8UAT6</accession>